<protein>
    <submittedName>
        <fullName evidence="10">Cytochrome P450</fullName>
    </submittedName>
</protein>
<evidence type="ECO:0000256" key="3">
    <source>
        <dbReference type="ARBA" id="ARBA00010617"/>
    </source>
</evidence>
<dbReference type="SUPFAM" id="SSF48264">
    <property type="entry name" value="Cytochrome P450"/>
    <property type="match status" value="1"/>
</dbReference>
<evidence type="ECO:0000256" key="1">
    <source>
        <dbReference type="ARBA" id="ARBA00001971"/>
    </source>
</evidence>
<keyword evidence="7" id="KW-0408">Iron</keyword>
<dbReference type="Gene3D" id="1.10.630.10">
    <property type="entry name" value="Cytochrome P450"/>
    <property type="match status" value="1"/>
</dbReference>
<keyword evidence="4" id="KW-0349">Heme</keyword>
<dbReference type="PANTHER" id="PTHR47943:SF9">
    <property type="entry name" value="CYTOCHROME P450"/>
    <property type="match status" value="1"/>
</dbReference>
<dbReference type="PANTHER" id="PTHR47943">
    <property type="entry name" value="CYTOCHROME P450 93A3-LIKE"/>
    <property type="match status" value="1"/>
</dbReference>
<dbReference type="GO" id="GO:0005506">
    <property type="term" value="F:iron ion binding"/>
    <property type="evidence" value="ECO:0007669"/>
    <property type="project" value="InterPro"/>
</dbReference>
<keyword evidence="9" id="KW-0472">Membrane</keyword>
<gene>
    <name evidence="10" type="ORF">RJ641_014830</name>
</gene>
<accession>A0AAN8Z1P3</accession>
<keyword evidence="5" id="KW-0479">Metal-binding</keyword>
<evidence type="ECO:0000256" key="6">
    <source>
        <dbReference type="ARBA" id="ARBA00023002"/>
    </source>
</evidence>
<sequence length="283" mass="31648">MTPITIAIVLLLLAICSLLYLRHWTVANHRRLPPGPRALPIIGNLHILGNFPHRTLCSLSKTYGPIMSIHLGKVLAIVVSSPEVAKQFLKTHDTTFAGRPRLQAADYFSYGRKSMGFSDYGPYWRGMRKLCAVELLSSTKIESFAGMRKEEVELAVQSLKEAAAAGEVVDVSAKGNALIESMTYRTVLGRSAKDDRFKLKHVIQEAFELVGAFNLSDYVPCIKALDLQGINRRSKAIFQVMDKILDTILDEHMKNVSDNHENQKDFVDVNADGLNENYNEEEL</sequence>
<evidence type="ECO:0000256" key="5">
    <source>
        <dbReference type="ARBA" id="ARBA00022723"/>
    </source>
</evidence>
<dbReference type="GO" id="GO:0020037">
    <property type="term" value="F:heme binding"/>
    <property type="evidence" value="ECO:0007669"/>
    <property type="project" value="InterPro"/>
</dbReference>
<comment type="similarity">
    <text evidence="3">Belongs to the cytochrome P450 family.</text>
</comment>
<dbReference type="GO" id="GO:0004497">
    <property type="term" value="F:monooxygenase activity"/>
    <property type="evidence" value="ECO:0007669"/>
    <property type="project" value="UniProtKB-KW"/>
</dbReference>
<keyword evidence="11" id="KW-1185">Reference proteome</keyword>
<proteinExistence type="inferred from homology"/>
<dbReference type="Proteomes" id="UP001370490">
    <property type="component" value="Unassembled WGS sequence"/>
</dbReference>
<name>A0AAN8Z1P3_9MAGN</name>
<evidence type="ECO:0000256" key="9">
    <source>
        <dbReference type="ARBA" id="ARBA00023136"/>
    </source>
</evidence>
<dbReference type="EMBL" id="JBAMMX010000020">
    <property type="protein sequence ID" value="KAK6921152.1"/>
    <property type="molecule type" value="Genomic_DNA"/>
</dbReference>
<dbReference type="InterPro" id="IPR001128">
    <property type="entry name" value="Cyt_P450"/>
</dbReference>
<evidence type="ECO:0000256" key="4">
    <source>
        <dbReference type="ARBA" id="ARBA00022617"/>
    </source>
</evidence>
<evidence type="ECO:0000313" key="10">
    <source>
        <dbReference type="EMBL" id="KAK6921152.1"/>
    </source>
</evidence>
<evidence type="ECO:0000256" key="8">
    <source>
        <dbReference type="ARBA" id="ARBA00023033"/>
    </source>
</evidence>
<dbReference type="AlphaFoldDB" id="A0AAN8Z1P3"/>
<dbReference type="GO" id="GO:0016020">
    <property type="term" value="C:membrane"/>
    <property type="evidence" value="ECO:0007669"/>
    <property type="project" value="UniProtKB-SubCell"/>
</dbReference>
<dbReference type="PRINTS" id="PR00463">
    <property type="entry name" value="EP450I"/>
</dbReference>
<evidence type="ECO:0000256" key="2">
    <source>
        <dbReference type="ARBA" id="ARBA00004370"/>
    </source>
</evidence>
<evidence type="ECO:0000313" key="11">
    <source>
        <dbReference type="Proteomes" id="UP001370490"/>
    </source>
</evidence>
<reference evidence="10 11" key="1">
    <citation type="submission" date="2023-12" db="EMBL/GenBank/DDBJ databases">
        <title>A high-quality genome assembly for Dillenia turbinata (Dilleniales).</title>
        <authorList>
            <person name="Chanderbali A."/>
        </authorList>
    </citation>
    <scope>NUCLEOTIDE SEQUENCE [LARGE SCALE GENOMIC DNA]</scope>
    <source>
        <strain evidence="10">LSX21</strain>
        <tissue evidence="10">Leaf</tissue>
    </source>
</reference>
<keyword evidence="6" id="KW-0560">Oxidoreductase</keyword>
<dbReference type="InterPro" id="IPR036396">
    <property type="entry name" value="Cyt_P450_sf"/>
</dbReference>
<dbReference type="GO" id="GO:0016705">
    <property type="term" value="F:oxidoreductase activity, acting on paired donors, with incorporation or reduction of molecular oxygen"/>
    <property type="evidence" value="ECO:0007669"/>
    <property type="project" value="InterPro"/>
</dbReference>
<keyword evidence="8" id="KW-0503">Monooxygenase</keyword>
<organism evidence="10 11">
    <name type="scientific">Dillenia turbinata</name>
    <dbReference type="NCBI Taxonomy" id="194707"/>
    <lineage>
        <taxon>Eukaryota</taxon>
        <taxon>Viridiplantae</taxon>
        <taxon>Streptophyta</taxon>
        <taxon>Embryophyta</taxon>
        <taxon>Tracheophyta</taxon>
        <taxon>Spermatophyta</taxon>
        <taxon>Magnoliopsida</taxon>
        <taxon>eudicotyledons</taxon>
        <taxon>Gunneridae</taxon>
        <taxon>Pentapetalae</taxon>
        <taxon>Dilleniales</taxon>
        <taxon>Dilleniaceae</taxon>
        <taxon>Dillenia</taxon>
    </lineage>
</organism>
<dbReference type="InterPro" id="IPR002401">
    <property type="entry name" value="Cyt_P450_E_grp-I"/>
</dbReference>
<dbReference type="Pfam" id="PF00067">
    <property type="entry name" value="p450"/>
    <property type="match status" value="1"/>
</dbReference>
<comment type="caution">
    <text evidence="10">The sequence shown here is derived from an EMBL/GenBank/DDBJ whole genome shotgun (WGS) entry which is preliminary data.</text>
</comment>
<comment type="subcellular location">
    <subcellularLocation>
        <location evidence="2">Membrane</location>
    </subcellularLocation>
</comment>
<comment type="cofactor">
    <cofactor evidence="1">
        <name>heme</name>
        <dbReference type="ChEBI" id="CHEBI:30413"/>
    </cofactor>
</comment>
<evidence type="ECO:0000256" key="7">
    <source>
        <dbReference type="ARBA" id="ARBA00023004"/>
    </source>
</evidence>